<dbReference type="Proteomes" id="UP001216253">
    <property type="component" value="Unassembled WGS sequence"/>
</dbReference>
<evidence type="ECO:0000256" key="3">
    <source>
        <dbReference type="ARBA" id="ARBA00023163"/>
    </source>
</evidence>
<dbReference type="Gene3D" id="1.10.357.10">
    <property type="entry name" value="Tetracycline Repressor, domain 2"/>
    <property type="match status" value="1"/>
</dbReference>
<dbReference type="RefSeq" id="WP_275227064.1">
    <property type="nucleotide sequence ID" value="NZ_JARESE010000012.1"/>
</dbReference>
<dbReference type="PROSITE" id="PS50977">
    <property type="entry name" value="HTH_TETR_2"/>
    <property type="match status" value="1"/>
</dbReference>
<evidence type="ECO:0000259" key="5">
    <source>
        <dbReference type="PROSITE" id="PS50977"/>
    </source>
</evidence>
<evidence type="ECO:0000313" key="6">
    <source>
        <dbReference type="EMBL" id="MDE8650976.1"/>
    </source>
</evidence>
<keyword evidence="1" id="KW-0805">Transcription regulation</keyword>
<dbReference type="InterPro" id="IPR050109">
    <property type="entry name" value="HTH-type_TetR-like_transc_reg"/>
</dbReference>
<evidence type="ECO:0000256" key="2">
    <source>
        <dbReference type="ARBA" id="ARBA00023125"/>
    </source>
</evidence>
<feature type="domain" description="HTH tetR-type" evidence="5">
    <location>
        <begin position="21"/>
        <end position="81"/>
    </location>
</feature>
<dbReference type="Pfam" id="PF00440">
    <property type="entry name" value="TetR_N"/>
    <property type="match status" value="1"/>
</dbReference>
<dbReference type="SUPFAM" id="SSF46689">
    <property type="entry name" value="Homeodomain-like"/>
    <property type="match status" value="1"/>
</dbReference>
<evidence type="ECO:0000256" key="1">
    <source>
        <dbReference type="ARBA" id="ARBA00023015"/>
    </source>
</evidence>
<comment type="caution">
    <text evidence="6">The sequence shown here is derived from an EMBL/GenBank/DDBJ whole genome shotgun (WGS) entry which is preliminary data.</text>
</comment>
<dbReference type="PANTHER" id="PTHR30055:SF234">
    <property type="entry name" value="HTH-TYPE TRANSCRIPTIONAL REGULATOR BETI"/>
    <property type="match status" value="1"/>
</dbReference>
<keyword evidence="2 4" id="KW-0238">DNA-binding</keyword>
<sequence>MSSTSATMTRYNTPLRQAQRDLTRSRIKNAARDLFYDKHYDTTTMEEIAEAAGLRRSTLYLHYKDKAEILVDIIVEYTPKAKEVLATLPGPRPSLDTVHAWVKRVAKFVAKERAPLSIIREAEARSRDAAEFDAVIQELLRAMGTSNPRFAEAAEPGADPMLGARALMLLEELTYACGVFIQEPRNDRAKALLAVTAEDFHTFLGQ</sequence>
<dbReference type="PANTHER" id="PTHR30055">
    <property type="entry name" value="HTH-TYPE TRANSCRIPTIONAL REGULATOR RUTR"/>
    <property type="match status" value="1"/>
</dbReference>
<evidence type="ECO:0000313" key="7">
    <source>
        <dbReference type="Proteomes" id="UP001216253"/>
    </source>
</evidence>
<organism evidence="6 7">
    <name type="scientific">Novosphingobium album</name>
    <name type="common">ex Liu et al. 2023</name>
    <dbReference type="NCBI Taxonomy" id="3031130"/>
    <lineage>
        <taxon>Bacteria</taxon>
        <taxon>Pseudomonadati</taxon>
        <taxon>Pseudomonadota</taxon>
        <taxon>Alphaproteobacteria</taxon>
        <taxon>Sphingomonadales</taxon>
        <taxon>Sphingomonadaceae</taxon>
        <taxon>Novosphingobium</taxon>
    </lineage>
</organism>
<dbReference type="InterPro" id="IPR009057">
    <property type="entry name" value="Homeodomain-like_sf"/>
</dbReference>
<evidence type="ECO:0000256" key="4">
    <source>
        <dbReference type="PROSITE-ProRule" id="PRU00335"/>
    </source>
</evidence>
<protein>
    <submittedName>
        <fullName evidence="6">TetR/AcrR family transcriptional regulator</fullName>
    </submittedName>
</protein>
<gene>
    <name evidence="6" type="ORF">PYV00_04485</name>
</gene>
<dbReference type="PRINTS" id="PR00455">
    <property type="entry name" value="HTHTETR"/>
</dbReference>
<keyword evidence="7" id="KW-1185">Reference proteome</keyword>
<dbReference type="InterPro" id="IPR001647">
    <property type="entry name" value="HTH_TetR"/>
</dbReference>
<dbReference type="EMBL" id="JARESE010000012">
    <property type="protein sequence ID" value="MDE8650976.1"/>
    <property type="molecule type" value="Genomic_DNA"/>
</dbReference>
<keyword evidence="3" id="KW-0804">Transcription</keyword>
<accession>A0ABT5WLP6</accession>
<reference evidence="6 7" key="1">
    <citation type="submission" date="2023-03" db="EMBL/GenBank/DDBJ databases">
        <title>NovoSphingobium album sp. nov. isolated from polycyclic aromatic hydrocarbons- and heavy-metal polluted soil.</title>
        <authorList>
            <person name="Liu Z."/>
            <person name="Wang K."/>
        </authorList>
    </citation>
    <scope>NUCLEOTIDE SEQUENCE [LARGE SCALE GENOMIC DNA]</scope>
    <source>
        <strain evidence="6 7">H3SJ31-1</strain>
    </source>
</reference>
<name>A0ABT5WLP6_9SPHN</name>
<feature type="DNA-binding region" description="H-T-H motif" evidence="4">
    <location>
        <begin position="44"/>
        <end position="63"/>
    </location>
</feature>
<proteinExistence type="predicted"/>